<comment type="caution">
    <text evidence="8">The sequence shown here is derived from an EMBL/GenBank/DDBJ whole genome shotgun (WGS) entry which is preliminary data.</text>
</comment>
<evidence type="ECO:0000256" key="4">
    <source>
        <dbReference type="ARBA" id="ARBA00022864"/>
    </source>
</evidence>
<dbReference type="Proteomes" id="UP000327157">
    <property type="component" value="Unassembled WGS sequence"/>
</dbReference>
<keyword evidence="2" id="KW-0963">Cytoplasm</keyword>
<organism evidence="8 9">
    <name type="scientific">Pyrus ussuriensis x Pyrus communis</name>
    <dbReference type="NCBI Taxonomy" id="2448454"/>
    <lineage>
        <taxon>Eukaryota</taxon>
        <taxon>Viridiplantae</taxon>
        <taxon>Streptophyta</taxon>
        <taxon>Embryophyta</taxon>
        <taxon>Tracheophyta</taxon>
        <taxon>Spermatophyta</taxon>
        <taxon>Magnoliopsida</taxon>
        <taxon>eudicotyledons</taxon>
        <taxon>Gunneridae</taxon>
        <taxon>Pentapetalae</taxon>
        <taxon>rosids</taxon>
        <taxon>fabids</taxon>
        <taxon>Rosales</taxon>
        <taxon>Rosaceae</taxon>
        <taxon>Amygdaloideae</taxon>
        <taxon>Maleae</taxon>
        <taxon>Pyrus</taxon>
    </lineage>
</organism>
<dbReference type="InterPro" id="IPR044670">
    <property type="entry name" value="SOFL"/>
</dbReference>
<keyword evidence="9" id="KW-1185">Reference proteome</keyword>
<dbReference type="EMBL" id="SMOL01000453">
    <property type="protein sequence ID" value="KAB2614238.1"/>
    <property type="molecule type" value="Genomic_DNA"/>
</dbReference>
<dbReference type="PANTHER" id="PTHR33347:SF31">
    <property type="entry name" value="PROTEIN SOB FIVE-LIKE 1"/>
    <property type="match status" value="1"/>
</dbReference>
<proteinExistence type="inferred from homology"/>
<evidence type="ECO:0000256" key="1">
    <source>
        <dbReference type="ARBA" id="ARBA00004496"/>
    </source>
</evidence>
<comment type="similarity">
    <text evidence="6">Belongs to the SOFL plant protein family.</text>
</comment>
<evidence type="ECO:0000256" key="7">
    <source>
        <dbReference type="SAM" id="MobiDB-lite"/>
    </source>
</evidence>
<gene>
    <name evidence="8" type="ORF">D8674_037325</name>
</gene>
<reference evidence="8 9" key="1">
    <citation type="submission" date="2019-09" db="EMBL/GenBank/DDBJ databases">
        <authorList>
            <person name="Ou C."/>
        </authorList>
    </citation>
    <scope>NUCLEOTIDE SEQUENCE [LARGE SCALE GENOMIC DNA]</scope>
    <source>
        <strain evidence="8">S2</strain>
        <tissue evidence="8">Leaf</tissue>
    </source>
</reference>
<evidence type="ECO:0000256" key="5">
    <source>
        <dbReference type="ARBA" id="ARBA00023242"/>
    </source>
</evidence>
<dbReference type="AlphaFoldDB" id="A0A5N5GFY7"/>
<evidence type="ECO:0000313" key="8">
    <source>
        <dbReference type="EMBL" id="KAB2614238.1"/>
    </source>
</evidence>
<dbReference type="OrthoDB" id="1164065at2759"/>
<feature type="compositionally biased region" description="Basic and acidic residues" evidence="7">
    <location>
        <begin position="146"/>
        <end position="188"/>
    </location>
</feature>
<keyword evidence="4" id="KW-0932">Cytokinin signaling pathway</keyword>
<dbReference type="GO" id="GO:0005737">
    <property type="term" value="C:cytoplasm"/>
    <property type="evidence" value="ECO:0007669"/>
    <property type="project" value="UniProtKB-SubCell"/>
</dbReference>
<accession>A0A5N5GFY7</accession>
<reference evidence="8 9" key="2">
    <citation type="submission" date="2019-11" db="EMBL/GenBank/DDBJ databases">
        <title>A de novo genome assembly of a pear dwarfing rootstock.</title>
        <authorList>
            <person name="Wang F."/>
            <person name="Wang J."/>
            <person name="Li S."/>
            <person name="Zhang Y."/>
            <person name="Fang M."/>
            <person name="Ma L."/>
            <person name="Zhao Y."/>
            <person name="Jiang S."/>
        </authorList>
    </citation>
    <scope>NUCLEOTIDE SEQUENCE [LARGE SCALE GENOMIC DNA]</scope>
    <source>
        <strain evidence="8">S2</strain>
        <tissue evidence="8">Leaf</tissue>
    </source>
</reference>
<feature type="region of interest" description="Disordered" evidence="7">
    <location>
        <begin position="108"/>
        <end position="188"/>
    </location>
</feature>
<evidence type="ECO:0000256" key="2">
    <source>
        <dbReference type="ARBA" id="ARBA00022490"/>
    </source>
</evidence>
<dbReference type="PANTHER" id="PTHR33347">
    <property type="entry name" value="OSJNBA0091C07.3 PROTEIN"/>
    <property type="match status" value="1"/>
</dbReference>
<keyword evidence="5" id="KW-0539">Nucleus</keyword>
<dbReference type="GO" id="GO:0009691">
    <property type="term" value="P:cytokinin biosynthetic process"/>
    <property type="evidence" value="ECO:0007669"/>
    <property type="project" value="UniProtKB-KW"/>
</dbReference>
<protein>
    <submittedName>
        <fullName evidence="8">Uncharacterized protein</fullName>
    </submittedName>
</protein>
<keyword evidence="3" id="KW-0203">Cytokinin biosynthesis</keyword>
<evidence type="ECO:0000256" key="3">
    <source>
        <dbReference type="ARBA" id="ARBA00022712"/>
    </source>
</evidence>
<comment type="subcellular location">
    <subcellularLocation>
        <location evidence="1">Cytoplasm</location>
    </subcellularLocation>
</comment>
<evidence type="ECO:0000256" key="6">
    <source>
        <dbReference type="ARBA" id="ARBA00024199"/>
    </source>
</evidence>
<dbReference type="GO" id="GO:0009736">
    <property type="term" value="P:cytokinin-activated signaling pathway"/>
    <property type="evidence" value="ECO:0007669"/>
    <property type="project" value="UniProtKB-KW"/>
</dbReference>
<evidence type="ECO:0000313" key="9">
    <source>
        <dbReference type="Proteomes" id="UP000327157"/>
    </source>
</evidence>
<sequence length="188" mass="20992">MIRVITSCLKSFYQLELASLIISFSVLISKVVGVSFRAFCLCGMESSQVVGGDAKNWSGSSESGWTMYIGSPIMRSESNEVYYNISDHKKGGGKINGRNCIVDRHYDGESDDSMVSDASSGPSHREEVLLPRGIGGRNRSGGWRLRHADRDKKVTCRKEKKREDERLRVREKGEEELLHKADSAESQV</sequence>
<name>A0A5N5GFY7_9ROSA</name>